<keyword evidence="2" id="KW-1185">Reference proteome</keyword>
<evidence type="ECO:0000313" key="1">
    <source>
        <dbReference type="EMBL" id="GIY74553.1"/>
    </source>
</evidence>
<dbReference type="EMBL" id="BPLR01015230">
    <property type="protein sequence ID" value="GIY74553.1"/>
    <property type="molecule type" value="Genomic_DNA"/>
</dbReference>
<evidence type="ECO:0000313" key="2">
    <source>
        <dbReference type="Proteomes" id="UP001054945"/>
    </source>
</evidence>
<gene>
    <name evidence="1" type="ORF">CEXT_343971</name>
</gene>
<organism evidence="1 2">
    <name type="scientific">Caerostris extrusa</name>
    <name type="common">Bark spider</name>
    <name type="synonym">Caerostris bankana</name>
    <dbReference type="NCBI Taxonomy" id="172846"/>
    <lineage>
        <taxon>Eukaryota</taxon>
        <taxon>Metazoa</taxon>
        <taxon>Ecdysozoa</taxon>
        <taxon>Arthropoda</taxon>
        <taxon>Chelicerata</taxon>
        <taxon>Arachnida</taxon>
        <taxon>Araneae</taxon>
        <taxon>Araneomorphae</taxon>
        <taxon>Entelegynae</taxon>
        <taxon>Araneoidea</taxon>
        <taxon>Araneidae</taxon>
        <taxon>Caerostris</taxon>
    </lineage>
</organism>
<dbReference type="Proteomes" id="UP001054945">
    <property type="component" value="Unassembled WGS sequence"/>
</dbReference>
<comment type="caution">
    <text evidence="1">The sequence shown here is derived from an EMBL/GenBank/DDBJ whole genome shotgun (WGS) entry which is preliminary data.</text>
</comment>
<name>A0AAV4VYL9_CAEEX</name>
<reference evidence="1 2" key="1">
    <citation type="submission" date="2021-06" db="EMBL/GenBank/DDBJ databases">
        <title>Caerostris extrusa draft genome.</title>
        <authorList>
            <person name="Kono N."/>
            <person name="Arakawa K."/>
        </authorList>
    </citation>
    <scope>NUCLEOTIDE SEQUENCE [LARGE SCALE GENOMIC DNA]</scope>
</reference>
<protein>
    <submittedName>
        <fullName evidence="1">Uncharacterized protein</fullName>
    </submittedName>
</protein>
<sequence>MIPFPDFGASHLRFADLDFKECEMLVYLFIPHRGNLLLRAGEFTKPRDSSGLNHETRCIDSGQLRDVTSLLIYEVIIISDVVCKSYI</sequence>
<proteinExistence type="predicted"/>
<accession>A0AAV4VYL9</accession>
<dbReference type="AlphaFoldDB" id="A0AAV4VYL9"/>